<dbReference type="Proteomes" id="UP000615455">
    <property type="component" value="Unassembled WGS sequence"/>
</dbReference>
<evidence type="ECO:0000313" key="3">
    <source>
        <dbReference type="Proteomes" id="UP000615455"/>
    </source>
</evidence>
<keyword evidence="1" id="KW-1133">Transmembrane helix</keyword>
<keyword evidence="1" id="KW-0472">Membrane</keyword>
<name>A0ABQ1EUU7_9BACL</name>
<dbReference type="EMBL" id="BMHE01000019">
    <property type="protein sequence ID" value="GFZ88294.1"/>
    <property type="molecule type" value="Genomic_DNA"/>
</dbReference>
<comment type="caution">
    <text evidence="2">The sequence shown here is derived from an EMBL/GenBank/DDBJ whole genome shotgun (WGS) entry which is preliminary data.</text>
</comment>
<sequence length="49" mass="5767">MTVGESVKKDLVTPDVYKILQILFLAIPLFIYMLYNEIYCDLRWVLSPT</sequence>
<keyword evidence="1" id="KW-0812">Transmembrane</keyword>
<protein>
    <submittedName>
        <fullName evidence="2">Uncharacterized protein</fullName>
    </submittedName>
</protein>
<evidence type="ECO:0000313" key="2">
    <source>
        <dbReference type="EMBL" id="GFZ88294.1"/>
    </source>
</evidence>
<proteinExistence type="predicted"/>
<reference evidence="3" key="1">
    <citation type="journal article" date="2019" name="Int. J. Syst. Evol. Microbiol.">
        <title>The Global Catalogue of Microorganisms (GCM) 10K type strain sequencing project: providing services to taxonomists for standard genome sequencing and annotation.</title>
        <authorList>
            <consortium name="The Broad Institute Genomics Platform"/>
            <consortium name="The Broad Institute Genome Sequencing Center for Infectious Disease"/>
            <person name="Wu L."/>
            <person name="Ma J."/>
        </authorList>
    </citation>
    <scope>NUCLEOTIDE SEQUENCE [LARGE SCALE GENOMIC DNA]</scope>
    <source>
        <strain evidence="3">CGMCC 1.15043</strain>
    </source>
</reference>
<evidence type="ECO:0000256" key="1">
    <source>
        <dbReference type="SAM" id="Phobius"/>
    </source>
</evidence>
<accession>A0ABQ1EUU7</accession>
<feature type="transmembrane region" description="Helical" evidence="1">
    <location>
        <begin position="16"/>
        <end position="35"/>
    </location>
</feature>
<keyword evidence="3" id="KW-1185">Reference proteome</keyword>
<organism evidence="2 3">
    <name type="scientific">Paenibacillus marchantiophytorum</name>
    <dbReference type="NCBI Taxonomy" id="1619310"/>
    <lineage>
        <taxon>Bacteria</taxon>
        <taxon>Bacillati</taxon>
        <taxon>Bacillota</taxon>
        <taxon>Bacilli</taxon>
        <taxon>Bacillales</taxon>
        <taxon>Paenibacillaceae</taxon>
        <taxon>Paenibacillus</taxon>
    </lineage>
</organism>
<gene>
    <name evidence="2" type="ORF">GCM10008018_38060</name>
</gene>